<dbReference type="AlphaFoldDB" id="A0A438ITT8"/>
<evidence type="ECO:0000313" key="2">
    <source>
        <dbReference type="Proteomes" id="UP000288805"/>
    </source>
</evidence>
<organism evidence="1 2">
    <name type="scientific">Vitis vinifera</name>
    <name type="common">Grape</name>
    <dbReference type="NCBI Taxonomy" id="29760"/>
    <lineage>
        <taxon>Eukaryota</taxon>
        <taxon>Viridiplantae</taxon>
        <taxon>Streptophyta</taxon>
        <taxon>Embryophyta</taxon>
        <taxon>Tracheophyta</taxon>
        <taxon>Spermatophyta</taxon>
        <taxon>Magnoliopsida</taxon>
        <taxon>eudicotyledons</taxon>
        <taxon>Gunneridae</taxon>
        <taxon>Pentapetalae</taxon>
        <taxon>rosids</taxon>
        <taxon>Vitales</taxon>
        <taxon>Vitaceae</taxon>
        <taxon>Viteae</taxon>
        <taxon>Vitis</taxon>
    </lineage>
</organism>
<evidence type="ECO:0000313" key="1">
    <source>
        <dbReference type="EMBL" id="RVX00144.1"/>
    </source>
</evidence>
<protein>
    <submittedName>
        <fullName evidence="1">Uncharacterized protein</fullName>
    </submittedName>
</protein>
<gene>
    <name evidence="1" type="ORF">CK203_026570</name>
</gene>
<comment type="caution">
    <text evidence="1">The sequence shown here is derived from an EMBL/GenBank/DDBJ whole genome shotgun (WGS) entry which is preliminary data.</text>
</comment>
<dbReference type="EMBL" id="QGNW01000083">
    <property type="protein sequence ID" value="RVX00144.1"/>
    <property type="molecule type" value="Genomic_DNA"/>
</dbReference>
<proteinExistence type="predicted"/>
<accession>A0A438ITT8</accession>
<name>A0A438ITT8_VITVI</name>
<reference evidence="1 2" key="1">
    <citation type="journal article" date="2018" name="PLoS Genet.">
        <title>Population sequencing reveals clonal diversity and ancestral inbreeding in the grapevine cultivar Chardonnay.</title>
        <authorList>
            <person name="Roach M.J."/>
            <person name="Johnson D.L."/>
            <person name="Bohlmann J."/>
            <person name="van Vuuren H.J."/>
            <person name="Jones S.J."/>
            <person name="Pretorius I.S."/>
            <person name="Schmidt S.A."/>
            <person name="Borneman A.R."/>
        </authorList>
    </citation>
    <scope>NUCLEOTIDE SEQUENCE [LARGE SCALE GENOMIC DNA]</scope>
    <source>
        <strain evidence="2">cv. Chardonnay</strain>
        <tissue evidence="1">Leaf</tissue>
    </source>
</reference>
<sequence length="59" mass="6990">MCCVNSRFFVLYAINIFKTFQVGTLGWDWDPYNIMGDLSWMKVICLLDPPPPWVFLHLH</sequence>
<dbReference type="Proteomes" id="UP000288805">
    <property type="component" value="Unassembled WGS sequence"/>
</dbReference>